<evidence type="ECO:0000313" key="1">
    <source>
        <dbReference type="EMBL" id="MCQ6959944.1"/>
    </source>
</evidence>
<evidence type="ECO:0008006" key="3">
    <source>
        <dbReference type="Google" id="ProtNLM"/>
    </source>
</evidence>
<dbReference type="Proteomes" id="UP001204376">
    <property type="component" value="Unassembled WGS sequence"/>
</dbReference>
<reference evidence="1 2" key="1">
    <citation type="submission" date="2022-07" db="EMBL/GenBank/DDBJ databases">
        <title>Mucilaginibacter sp. JC4.</title>
        <authorList>
            <person name="Le V."/>
            <person name="Ko S.-R."/>
            <person name="Ahn C.-Y."/>
            <person name="Oh H.-M."/>
        </authorList>
    </citation>
    <scope>NUCLEOTIDE SEQUENCE [LARGE SCALE GENOMIC DNA]</scope>
    <source>
        <strain evidence="1 2">JC4</strain>
    </source>
</reference>
<gene>
    <name evidence="1" type="ORF">NPE20_18340</name>
</gene>
<name>A0ABT1T5V1_9SPHI</name>
<sequence>MKGLNSFINLPNFSSEINRNLGITSSLVSMINAQQNFQRHLQPFYNLQNQLPKTYGIQDMIRAGEMAAIQGVAKSVIWQSRFQLPTATISALTLIQKQQKQFYNHSKSFIQLTRSHIAAAQISNLHIALNGISSSIARSAATQQDWDLIDEFEDINQIAIELTDNSNSDQALTEEESIAIGMLIERISAFVNRNKKFAKYSWSFIQIIIAIMALHQYADFLKPKPHYATNTDIARFEHKITKDILDRLKAQKEFRITNHLCVVKLKPKHQSISLAILPKNCDVVVLQFKHKWVYVSFVDATDNSPQTGWVLKKYLRKP</sequence>
<proteinExistence type="predicted"/>
<organism evidence="1 2">
    <name type="scientific">Mucilaginibacter aquariorum</name>
    <dbReference type="NCBI Taxonomy" id="2967225"/>
    <lineage>
        <taxon>Bacteria</taxon>
        <taxon>Pseudomonadati</taxon>
        <taxon>Bacteroidota</taxon>
        <taxon>Sphingobacteriia</taxon>
        <taxon>Sphingobacteriales</taxon>
        <taxon>Sphingobacteriaceae</taxon>
        <taxon>Mucilaginibacter</taxon>
    </lineage>
</organism>
<comment type="caution">
    <text evidence="1">The sequence shown here is derived from an EMBL/GenBank/DDBJ whole genome shotgun (WGS) entry which is preliminary data.</text>
</comment>
<dbReference type="EMBL" id="JANHOH010000005">
    <property type="protein sequence ID" value="MCQ6959944.1"/>
    <property type="molecule type" value="Genomic_DNA"/>
</dbReference>
<accession>A0ABT1T5V1</accession>
<keyword evidence="2" id="KW-1185">Reference proteome</keyword>
<evidence type="ECO:0000313" key="2">
    <source>
        <dbReference type="Proteomes" id="UP001204376"/>
    </source>
</evidence>
<protein>
    <recommendedName>
        <fullName evidence="3">SH3 domain-containing protein</fullName>
    </recommendedName>
</protein>
<dbReference type="RefSeq" id="WP_256540134.1">
    <property type="nucleotide sequence ID" value="NZ_JANHOH010000005.1"/>
</dbReference>